<dbReference type="KEGG" id="srd:SD10_04590"/>
<evidence type="ECO:0000256" key="5">
    <source>
        <dbReference type="ARBA" id="ARBA00022801"/>
    </source>
</evidence>
<dbReference type="HOGENOM" id="CLU_028723_1_0_10"/>
<dbReference type="EMBL" id="CP010429">
    <property type="protein sequence ID" value="AKD54294.1"/>
    <property type="molecule type" value="Genomic_DNA"/>
</dbReference>
<dbReference type="EC" id="3.4.21.89" evidence="3 7"/>
<dbReference type="InterPro" id="IPR019758">
    <property type="entry name" value="Pept_S26A_signal_pept_1_CS"/>
</dbReference>
<dbReference type="GO" id="GO:0016020">
    <property type="term" value="C:membrane"/>
    <property type="evidence" value="ECO:0007669"/>
    <property type="project" value="UniProtKB-SubCell"/>
</dbReference>
<keyword evidence="10" id="KW-1185">Reference proteome</keyword>
<dbReference type="NCBIfam" id="TIGR02227">
    <property type="entry name" value="sigpep_I_bact"/>
    <property type="match status" value="2"/>
</dbReference>
<dbReference type="PANTHER" id="PTHR43390:SF1">
    <property type="entry name" value="CHLOROPLAST PROCESSING PEPTIDASE"/>
    <property type="match status" value="1"/>
</dbReference>
<dbReference type="AlphaFoldDB" id="A0A0E3ZSV2"/>
<dbReference type="InterPro" id="IPR036286">
    <property type="entry name" value="LexA/Signal_pep-like_sf"/>
</dbReference>
<dbReference type="GO" id="GO:0004252">
    <property type="term" value="F:serine-type endopeptidase activity"/>
    <property type="evidence" value="ECO:0007669"/>
    <property type="project" value="InterPro"/>
</dbReference>
<dbReference type="PROSITE" id="PS00761">
    <property type="entry name" value="SPASE_I_3"/>
    <property type="match status" value="1"/>
</dbReference>
<evidence type="ECO:0000256" key="4">
    <source>
        <dbReference type="ARBA" id="ARBA00019232"/>
    </source>
</evidence>
<gene>
    <name evidence="9" type="ORF">SD10_04590</name>
</gene>
<dbReference type="SUPFAM" id="SSF51306">
    <property type="entry name" value="LexA/Signal peptidase"/>
    <property type="match status" value="1"/>
</dbReference>
<comment type="catalytic activity">
    <reaction evidence="1 7">
        <text>Cleavage of hydrophobic, N-terminal signal or leader sequences from secreted and periplasmic proteins.</text>
        <dbReference type="EC" id="3.4.21.89"/>
    </reaction>
</comment>
<dbReference type="Proteomes" id="UP000033054">
    <property type="component" value="Chromosome"/>
</dbReference>
<feature type="transmembrane region" description="Helical" evidence="7">
    <location>
        <begin position="23"/>
        <end position="41"/>
    </location>
</feature>
<dbReference type="CDD" id="cd06530">
    <property type="entry name" value="S26_SPase_I"/>
    <property type="match status" value="2"/>
</dbReference>
<dbReference type="InterPro" id="IPR000223">
    <property type="entry name" value="Pept_S26A_signal_pept_1"/>
</dbReference>
<protein>
    <recommendedName>
        <fullName evidence="4 7">Signal peptidase I</fullName>
        <ecNumber evidence="3 7">3.4.21.89</ecNumber>
    </recommendedName>
</protein>
<evidence type="ECO:0000313" key="10">
    <source>
        <dbReference type="Proteomes" id="UP000033054"/>
    </source>
</evidence>
<name>A0A0E3ZSV2_9BACT</name>
<dbReference type="GO" id="GO:0006465">
    <property type="term" value="P:signal peptide processing"/>
    <property type="evidence" value="ECO:0007669"/>
    <property type="project" value="InterPro"/>
</dbReference>
<keyword evidence="5 7" id="KW-0378">Hydrolase</keyword>
<dbReference type="RefSeq" id="WP_046375890.1">
    <property type="nucleotide sequence ID" value="NZ_CP010429.1"/>
</dbReference>
<keyword evidence="7" id="KW-1133">Transmembrane helix</keyword>
<evidence type="ECO:0000256" key="1">
    <source>
        <dbReference type="ARBA" id="ARBA00000677"/>
    </source>
</evidence>
<accession>A0A0E3ZSV2</accession>
<feature type="domain" description="Peptidase S26" evidence="8">
    <location>
        <begin position="327"/>
        <end position="367"/>
    </location>
</feature>
<dbReference type="PATRIC" id="fig|1379870.5.peg.996"/>
<dbReference type="InterPro" id="IPR019533">
    <property type="entry name" value="Peptidase_S26"/>
</dbReference>
<dbReference type="PRINTS" id="PR00727">
    <property type="entry name" value="LEADERPTASE"/>
</dbReference>
<dbReference type="OrthoDB" id="9802919at2"/>
<evidence type="ECO:0000256" key="7">
    <source>
        <dbReference type="RuleBase" id="RU362042"/>
    </source>
</evidence>
<reference evidence="9 10" key="1">
    <citation type="journal article" date="2014" name="Curr. Microbiol.">
        <title>Spirosoma radiotolerans sp. nov., a gamma-radiation-resistant bacterium isolated from gamma ray-irradiated soil.</title>
        <authorList>
            <person name="Lee J.J."/>
            <person name="Srinivasan S."/>
            <person name="Lim S."/>
            <person name="Joe M."/>
            <person name="Im S."/>
            <person name="Bae S.I."/>
            <person name="Park K.R."/>
            <person name="Han J.H."/>
            <person name="Park S.H."/>
            <person name="Joo B.M."/>
            <person name="Park S.J."/>
            <person name="Kim M.K."/>
        </authorList>
    </citation>
    <scope>NUCLEOTIDE SEQUENCE [LARGE SCALE GENOMIC DNA]</scope>
    <source>
        <strain evidence="9 10">DG5A</strain>
    </source>
</reference>
<comment type="similarity">
    <text evidence="2 7">Belongs to the peptidase S26 family.</text>
</comment>
<keyword evidence="7" id="KW-0472">Membrane</keyword>
<keyword evidence="7" id="KW-0812">Transmembrane</keyword>
<keyword evidence="7" id="KW-0645">Protease</keyword>
<dbReference type="GO" id="GO:0009003">
    <property type="term" value="F:signal peptidase activity"/>
    <property type="evidence" value="ECO:0007669"/>
    <property type="project" value="UniProtKB-EC"/>
</dbReference>
<evidence type="ECO:0000256" key="3">
    <source>
        <dbReference type="ARBA" id="ARBA00013208"/>
    </source>
</evidence>
<evidence type="ECO:0000313" key="9">
    <source>
        <dbReference type="EMBL" id="AKD54294.1"/>
    </source>
</evidence>
<feature type="active site" evidence="6">
    <location>
        <position position="143"/>
    </location>
</feature>
<dbReference type="Gene3D" id="2.10.109.10">
    <property type="entry name" value="Umud Fragment, subunit A"/>
    <property type="match status" value="2"/>
</dbReference>
<feature type="active site" evidence="6">
    <location>
        <position position="51"/>
    </location>
</feature>
<evidence type="ECO:0000256" key="6">
    <source>
        <dbReference type="PIRSR" id="PIRSR600223-1"/>
    </source>
</evidence>
<organism evidence="9 10">
    <name type="scientific">Spirosoma radiotolerans</name>
    <dbReference type="NCBI Taxonomy" id="1379870"/>
    <lineage>
        <taxon>Bacteria</taxon>
        <taxon>Pseudomonadati</taxon>
        <taxon>Bacteroidota</taxon>
        <taxon>Cytophagia</taxon>
        <taxon>Cytophagales</taxon>
        <taxon>Cytophagaceae</taxon>
        <taxon>Spirosoma</taxon>
    </lineage>
</organism>
<evidence type="ECO:0000259" key="8">
    <source>
        <dbReference type="Pfam" id="PF10502"/>
    </source>
</evidence>
<sequence>MSVTQTKAETRPAKARKSPIREWFDSVLFAVVAATLIRWLFMEAFTIPTPSMENSLMVGDFLFVSKLHYGTRTPRTPLQVPLTHQKIWGTNIPSYSTAIQLPSYRLPGFTHVKNGDVVVFNVPPKYLNDNIDYPVDLKTNYIKRCIGIPGDVLEVRQREVFINGKPFPTPPRSEQKYFIKTTEVLDATFFRKYDIVNDYRDPSQPTENWKPLEQYNDSTKTSVMVGYSVNTTQDVIAKFKSFDFVKGVEPMSDKPGEMAPMIYGTPTFKWNHDNFGPITIPKKGATIQLNAQTIALYGPVIQLYEDNEKVEVAPDVIKIGGQPITSYTFKQDYYFMMGDNRDNSLDSRFWGFVPEDHIVGKAVFVWMSLDPNPANAWNKIRWNRLFRTID</sequence>
<comment type="subcellular location">
    <subcellularLocation>
        <location evidence="7">Membrane</location>
        <topology evidence="7">Single-pass type II membrane protein</topology>
    </subcellularLocation>
</comment>
<proteinExistence type="inferred from homology"/>
<dbReference type="PANTHER" id="PTHR43390">
    <property type="entry name" value="SIGNAL PEPTIDASE I"/>
    <property type="match status" value="1"/>
</dbReference>
<dbReference type="STRING" id="1379870.SD10_04590"/>
<feature type="domain" description="Peptidase S26" evidence="8">
    <location>
        <begin position="20"/>
        <end position="179"/>
    </location>
</feature>
<evidence type="ECO:0000256" key="2">
    <source>
        <dbReference type="ARBA" id="ARBA00009370"/>
    </source>
</evidence>
<dbReference type="Pfam" id="PF10502">
    <property type="entry name" value="Peptidase_S26"/>
    <property type="match status" value="2"/>
</dbReference>